<evidence type="ECO:0008006" key="4">
    <source>
        <dbReference type="Google" id="ProtNLM"/>
    </source>
</evidence>
<dbReference type="RefSeq" id="YP_010841991.1">
    <property type="nucleotide sequence ID" value="NC_079139.1"/>
</dbReference>
<evidence type="ECO:0000256" key="1">
    <source>
        <dbReference type="SAM" id="Coils"/>
    </source>
</evidence>
<sequence length="468" mass="55882">MIIAELIKNFNIRHRIKDKKIWIEINHLSERLFIDDNNKLIKEITADGDFTELIKGIRYVHESKIRSIVKTLKNHPEHYNSLFFCAQKNKDAHQILGLKYKFKKQQEIETLALLYKTYRDKYHVHYQHPQLEFKMDTCIIIELNRVGGLCVEIDEKTHGSYHKKDHEHRQKILESCGYYFVRIKPGEYSNDELIEIVETEINNYKLLYSINIDPNILWNQLKDQNIDKKFFDTIGESIVCDKKFCVNFDDVVKFTGFSNTSNAKRHLKDNFREDIDYVMLRKSEIEDREDVLLIINNQLKKPSNNKIYTYLTKFSFYSFVISSNTSTGKEIRNHVIDIYNKYHDLLISCRDQIINKNNNNHNDNLEALELYKDRQNDKFKQLKEKKNRQIKDLQETKNNYKKLYDKQTTSITHLKSDISDYKKQIVDYKNNFVKISKLCDDLLAKNLNKRDSQIIKNKIKQIKKLLSN</sequence>
<keyword evidence="1" id="KW-0175">Coiled coil</keyword>
<dbReference type="EMBL" id="AP024483">
    <property type="protein sequence ID" value="BCS83383.1"/>
    <property type="molecule type" value="Genomic_DNA"/>
</dbReference>
<protein>
    <recommendedName>
        <fullName evidence="4">Bro-N domain-containing protein</fullName>
    </recommendedName>
</protein>
<feature type="coiled-coil region" evidence="1">
    <location>
        <begin position="358"/>
        <end position="431"/>
    </location>
</feature>
<accession>A0ABM7NTA4</accession>
<proteinExistence type="predicted"/>
<evidence type="ECO:0000313" key="2">
    <source>
        <dbReference type="EMBL" id="BCS83383.1"/>
    </source>
</evidence>
<dbReference type="GeneID" id="80558588"/>
<reference evidence="2 3" key="1">
    <citation type="submission" date="2021-02" db="EMBL/GenBank/DDBJ databases">
        <title>Cotonvirus japonicus, which uses Golgi apparatus of host cells for its virion factory, phylogenetically links tailed tupanvirus and icosahedral mimivirus.</title>
        <authorList>
            <person name="Takahashi H."/>
            <person name="Fukaya S."/>
            <person name="Song C."/>
            <person name="Murata K."/>
            <person name="Takemura M."/>
        </authorList>
    </citation>
    <scope>NUCLEOTIDE SEQUENCE [LARGE SCALE GENOMIC DNA]</scope>
</reference>
<keyword evidence="3" id="KW-1185">Reference proteome</keyword>
<name>A0ABM7NTA4_9VIRU</name>
<organism evidence="2 3">
    <name type="scientific">Cotonvirus japonicus</name>
    <dbReference type="NCBI Taxonomy" id="2811091"/>
    <lineage>
        <taxon>Viruses</taxon>
        <taxon>Varidnaviria</taxon>
        <taxon>Bamfordvirae</taxon>
        <taxon>Nucleocytoviricota</taxon>
        <taxon>Megaviricetes</taxon>
        <taxon>Imitervirales</taxon>
        <taxon>Mimiviridae</taxon>
        <taxon>Megamimivirinae</taxon>
        <taxon>Cotonvirus</taxon>
        <taxon>Cotonvirus japonicum</taxon>
    </lineage>
</organism>
<dbReference type="Proteomes" id="UP001321479">
    <property type="component" value="Segment"/>
</dbReference>
<evidence type="ECO:0000313" key="3">
    <source>
        <dbReference type="Proteomes" id="UP001321479"/>
    </source>
</evidence>